<accession>H7EJ88</accession>
<keyword evidence="2" id="KW-0732">Signal</keyword>
<feature type="chain" id="PRO_5003608712" evidence="2">
    <location>
        <begin position="20"/>
        <end position="554"/>
    </location>
</feature>
<dbReference type="Proteomes" id="UP000003571">
    <property type="component" value="Unassembled WGS sequence"/>
</dbReference>
<dbReference type="Gene3D" id="3.90.400.10">
    <property type="entry name" value="Oligo-1,6-glucosidase, Domain 2"/>
    <property type="match status" value="1"/>
</dbReference>
<evidence type="ECO:0000259" key="3">
    <source>
        <dbReference type="SMART" id="SM00642"/>
    </source>
</evidence>
<dbReference type="PATRIC" id="fig|907348.3.peg.909"/>
<dbReference type="Pfam" id="PF00128">
    <property type="entry name" value="Alpha-amylase"/>
    <property type="match status" value="1"/>
</dbReference>
<dbReference type="EMBL" id="AGRW01000040">
    <property type="protein sequence ID" value="EIC02402.1"/>
    <property type="molecule type" value="Genomic_DNA"/>
</dbReference>
<dbReference type="Gene3D" id="3.20.20.80">
    <property type="entry name" value="Glycosidases"/>
    <property type="match status" value="1"/>
</dbReference>
<comment type="similarity">
    <text evidence="1">Belongs to the glycosyl hydrolase 13 family.</text>
</comment>
<dbReference type="GO" id="GO:0009313">
    <property type="term" value="P:oligosaccharide catabolic process"/>
    <property type="evidence" value="ECO:0007669"/>
    <property type="project" value="TreeGrafter"/>
</dbReference>
<dbReference type="CDD" id="cd11316">
    <property type="entry name" value="AmyAc_bac2_AmyA"/>
    <property type="match status" value="1"/>
</dbReference>
<comment type="caution">
    <text evidence="4">The sequence shown here is derived from an EMBL/GenBank/DDBJ whole genome shotgun (WGS) entry which is preliminary data.</text>
</comment>
<evidence type="ECO:0000256" key="1">
    <source>
        <dbReference type="ARBA" id="ARBA00008061"/>
    </source>
</evidence>
<feature type="signal peptide" evidence="2">
    <location>
        <begin position="1"/>
        <end position="19"/>
    </location>
</feature>
<dbReference type="InterPro" id="IPR017853">
    <property type="entry name" value="GH"/>
</dbReference>
<dbReference type="SUPFAM" id="SSF51445">
    <property type="entry name" value="(Trans)glycosidases"/>
    <property type="match status" value="1"/>
</dbReference>
<gene>
    <name evidence="4" type="ORF">TresaDRAFT_1849</name>
</gene>
<dbReference type="GO" id="GO:0004556">
    <property type="term" value="F:alpha-amylase activity"/>
    <property type="evidence" value="ECO:0007669"/>
    <property type="project" value="TreeGrafter"/>
</dbReference>
<evidence type="ECO:0000313" key="4">
    <source>
        <dbReference type="EMBL" id="EIC02402.1"/>
    </source>
</evidence>
<reference evidence="4 5" key="1">
    <citation type="submission" date="2011-09" db="EMBL/GenBank/DDBJ databases">
        <title>The draft genome of Treponema saccharophilum DSM 2985.</title>
        <authorList>
            <consortium name="US DOE Joint Genome Institute (JGI-PGF)"/>
            <person name="Lucas S."/>
            <person name="Copeland A."/>
            <person name="Lapidus A."/>
            <person name="Glavina del Rio T."/>
            <person name="Dalin E."/>
            <person name="Tice H."/>
            <person name="Bruce D."/>
            <person name="Goodwin L."/>
            <person name="Pitluck S."/>
            <person name="Peters L."/>
            <person name="Kyrpides N."/>
            <person name="Mavromatis K."/>
            <person name="Ivanova N."/>
            <person name="Markowitz V."/>
            <person name="Cheng J.-F."/>
            <person name="Hugenholtz P."/>
            <person name="Woyke T."/>
            <person name="Wu D."/>
            <person name="Gronow S."/>
            <person name="Wellnitz S."/>
            <person name="Brambilla E."/>
            <person name="Klenk H.-P."/>
            <person name="Eisen J.A."/>
        </authorList>
    </citation>
    <scope>NUCLEOTIDE SEQUENCE [LARGE SCALE GENOMIC DNA]</scope>
    <source>
        <strain evidence="4 5">DSM 2985</strain>
    </source>
</reference>
<dbReference type="PANTHER" id="PTHR10357">
    <property type="entry name" value="ALPHA-AMYLASE FAMILY MEMBER"/>
    <property type="match status" value="1"/>
</dbReference>
<proteinExistence type="inferred from homology"/>
<dbReference type="RefSeq" id="WP_002703256.1">
    <property type="nucleotide sequence ID" value="NZ_AGRW01000040.1"/>
</dbReference>
<dbReference type="InterPro" id="IPR006047">
    <property type="entry name" value="GH13_cat_dom"/>
</dbReference>
<dbReference type="AlphaFoldDB" id="H7EJ88"/>
<dbReference type="eggNOG" id="COG0366">
    <property type="taxonomic scope" value="Bacteria"/>
</dbReference>
<keyword evidence="5" id="KW-1185">Reference proteome</keyword>
<organism evidence="4 5">
    <name type="scientific">Treponema saccharophilum DSM 2985</name>
    <dbReference type="NCBI Taxonomy" id="907348"/>
    <lineage>
        <taxon>Bacteria</taxon>
        <taxon>Pseudomonadati</taxon>
        <taxon>Spirochaetota</taxon>
        <taxon>Spirochaetia</taxon>
        <taxon>Spirochaetales</taxon>
        <taxon>Treponemataceae</taxon>
        <taxon>Treponema</taxon>
    </lineage>
</organism>
<dbReference type="SUPFAM" id="SSF51011">
    <property type="entry name" value="Glycosyl hydrolase domain"/>
    <property type="match status" value="1"/>
</dbReference>
<evidence type="ECO:0000256" key="2">
    <source>
        <dbReference type="SAM" id="SignalP"/>
    </source>
</evidence>
<evidence type="ECO:0000313" key="5">
    <source>
        <dbReference type="Proteomes" id="UP000003571"/>
    </source>
</evidence>
<dbReference type="InterPro" id="IPR045857">
    <property type="entry name" value="O16G_dom_2"/>
</dbReference>
<dbReference type="STRING" id="907348.TresaDRAFT_1849"/>
<dbReference type="PROSITE" id="PS51257">
    <property type="entry name" value="PROKAR_LIPOPROTEIN"/>
    <property type="match status" value="1"/>
</dbReference>
<sequence length="554" mass="61189">MMNRKAWLALSAASLSVFAAGCASTGAGKNASSSLVPVARAASGANEGVYYSLFVRSFADSDGDGIGDFNGITAKLDYLNDGDDSTTGDLGITGIWLLPIFPSQSYHGYDVDDYFDVNPQYGTMADFENMLRECKKRGISVIIDMTFNHSSTYTEWFKDSKNPDDPHRSYYRWITADDTRYNINQTMWGHKVWNEDKSHPGNYYAGLFGNHMPDFNLDSPELRDEFKRVVKFWLDKGVSGFRFDAAGHVYNSAKSPAGTNSTGKAVAWWKEIVDYAHSVNPGSYCVGEVWEPNSIRAQYIAGLGSDFHFDMGNRIVDTLKEGDDGNNAYANGLEGDYKRLAQSNPDYIDAPFLSNHDQARAAGLLRGNAEMCKAAASMYMLAEGIPFVYYGEEIGMRSGTDDPSKRTPMLWNKTWEDNGKPVDKKQTTWADSRYNAKTLPVSVQTRDPDSLLQFYKRIIRLKTSHPALFAGRFSAVAVGTPNVSSWQMKSDNETALVMVNVTSAPLDVEIPEKYSGFGVAFASDERSSAPSVSADGKTRFSIPAYGTLVLSKTE</sequence>
<feature type="domain" description="Glycosyl hydrolase family 13 catalytic" evidence="3">
    <location>
        <begin position="52"/>
        <end position="433"/>
    </location>
</feature>
<name>H7EJ88_9SPIR</name>
<dbReference type="PANTHER" id="PTHR10357:SF179">
    <property type="entry name" value="NEUTRAL AND BASIC AMINO ACID TRANSPORT PROTEIN RBAT"/>
    <property type="match status" value="1"/>
</dbReference>
<protein>
    <submittedName>
        <fullName evidence="4">Alpha amylase catalytic region</fullName>
    </submittedName>
</protein>
<dbReference type="OrthoDB" id="9805159at2"/>
<dbReference type="SMART" id="SM00642">
    <property type="entry name" value="Aamy"/>
    <property type="match status" value="1"/>
</dbReference>